<proteinExistence type="predicted"/>
<gene>
    <name evidence="5" type="ORF">G7026_12465</name>
</gene>
<evidence type="ECO:0000259" key="4">
    <source>
        <dbReference type="PROSITE" id="PS50949"/>
    </source>
</evidence>
<dbReference type="InterPro" id="IPR050679">
    <property type="entry name" value="Bact_HTH_transcr_reg"/>
</dbReference>
<dbReference type="PANTHER" id="PTHR44846">
    <property type="entry name" value="MANNOSYL-D-GLYCERATE TRANSPORT/METABOLISM SYSTEM REPRESSOR MNGR-RELATED"/>
    <property type="match status" value="1"/>
</dbReference>
<protein>
    <submittedName>
        <fullName evidence="5">GntR family transcriptional regulator</fullName>
    </submittedName>
</protein>
<dbReference type="PANTHER" id="PTHR44846:SF1">
    <property type="entry name" value="MANNOSYL-D-GLYCERATE TRANSPORT_METABOLISM SYSTEM REPRESSOR MNGR-RELATED"/>
    <property type="match status" value="1"/>
</dbReference>
<dbReference type="Gene3D" id="3.40.1410.10">
    <property type="entry name" value="Chorismate lyase-like"/>
    <property type="match status" value="1"/>
</dbReference>
<evidence type="ECO:0000256" key="1">
    <source>
        <dbReference type="ARBA" id="ARBA00023015"/>
    </source>
</evidence>
<keyword evidence="1" id="KW-0805">Transcription regulation</keyword>
<keyword evidence="2" id="KW-0238">DNA-binding</keyword>
<dbReference type="InterPro" id="IPR036388">
    <property type="entry name" value="WH-like_DNA-bd_sf"/>
</dbReference>
<evidence type="ECO:0000313" key="6">
    <source>
        <dbReference type="Proteomes" id="UP000786387"/>
    </source>
</evidence>
<name>A0ABR5Z1X3_9GAMM</name>
<dbReference type="SMART" id="SM00345">
    <property type="entry name" value="HTH_GNTR"/>
    <property type="match status" value="1"/>
</dbReference>
<keyword evidence="6" id="KW-1185">Reference proteome</keyword>
<dbReference type="RefSeq" id="WP_181071236.1">
    <property type="nucleotide sequence ID" value="NZ_JAAMRF010000006.1"/>
</dbReference>
<dbReference type="SUPFAM" id="SSF64288">
    <property type="entry name" value="Chorismate lyase-like"/>
    <property type="match status" value="1"/>
</dbReference>
<dbReference type="SMART" id="SM00866">
    <property type="entry name" value="UTRA"/>
    <property type="match status" value="1"/>
</dbReference>
<evidence type="ECO:0000313" key="5">
    <source>
        <dbReference type="EMBL" id="MBA1274171.1"/>
    </source>
</evidence>
<dbReference type="Pfam" id="PF07702">
    <property type="entry name" value="UTRA"/>
    <property type="match status" value="1"/>
</dbReference>
<evidence type="ECO:0000256" key="2">
    <source>
        <dbReference type="ARBA" id="ARBA00023125"/>
    </source>
</evidence>
<dbReference type="SUPFAM" id="SSF46785">
    <property type="entry name" value="Winged helix' DNA-binding domain"/>
    <property type="match status" value="1"/>
</dbReference>
<reference evidence="5 6" key="1">
    <citation type="submission" date="2020-02" db="EMBL/GenBank/DDBJ databases">
        <title>Synteny-based analysis reveals conserved mechanism for high triclosan tolerance in Pseudomonas, as well as instances of horizontal transfer.</title>
        <authorList>
            <person name="Mcfarland A.G."/>
            <person name="Bertucci H.K."/>
            <person name="Litmann E."/>
            <person name="Shen J."/>
            <person name="Huttenhower C."/>
            <person name="Hartmann E.M."/>
        </authorList>
    </citation>
    <scope>NUCLEOTIDE SEQUENCE [LARGE SCALE GENOMIC DNA]</scope>
    <source>
        <strain evidence="5 6">115A1</strain>
    </source>
</reference>
<organism evidence="5 6">
    <name type="scientific">Stutzerimonas azotifigens</name>
    <dbReference type="NCBI Taxonomy" id="291995"/>
    <lineage>
        <taxon>Bacteria</taxon>
        <taxon>Pseudomonadati</taxon>
        <taxon>Pseudomonadota</taxon>
        <taxon>Gammaproteobacteria</taxon>
        <taxon>Pseudomonadales</taxon>
        <taxon>Pseudomonadaceae</taxon>
        <taxon>Stutzerimonas</taxon>
    </lineage>
</organism>
<evidence type="ECO:0000256" key="3">
    <source>
        <dbReference type="ARBA" id="ARBA00023163"/>
    </source>
</evidence>
<accession>A0ABR5Z1X3</accession>
<dbReference type="Proteomes" id="UP000786387">
    <property type="component" value="Unassembled WGS sequence"/>
</dbReference>
<keyword evidence="3" id="KW-0804">Transcription</keyword>
<feature type="domain" description="HTH gntR-type" evidence="4">
    <location>
        <begin position="15"/>
        <end position="83"/>
    </location>
</feature>
<dbReference type="EMBL" id="JAAMRF010000006">
    <property type="protein sequence ID" value="MBA1274171.1"/>
    <property type="molecule type" value="Genomic_DNA"/>
</dbReference>
<dbReference type="CDD" id="cd07377">
    <property type="entry name" value="WHTH_GntR"/>
    <property type="match status" value="1"/>
</dbReference>
<dbReference type="PROSITE" id="PS50949">
    <property type="entry name" value="HTH_GNTR"/>
    <property type="match status" value="1"/>
</dbReference>
<dbReference type="InterPro" id="IPR000524">
    <property type="entry name" value="Tscrpt_reg_HTH_GntR"/>
</dbReference>
<dbReference type="InterPro" id="IPR028978">
    <property type="entry name" value="Chorismate_lyase_/UTRA_dom_sf"/>
</dbReference>
<comment type="caution">
    <text evidence="5">The sequence shown here is derived from an EMBL/GenBank/DDBJ whole genome shotgun (WGS) entry which is preliminary data.</text>
</comment>
<dbReference type="InterPro" id="IPR036390">
    <property type="entry name" value="WH_DNA-bd_sf"/>
</dbReference>
<sequence length="248" mass="27610">MKTNAPITLGYDERLPLYQRLREEMLAKIAAGEWTPGAPIPTEAELTRLYGVAIGTVRKAVDTLVNEGLLIRSQGRGTFVRRPNFDSSLARFFRQVNATGGREIPTSRILAKALQSPSRTVAAALELEHGEQVIHMERLRMVEGRTLFHEDIWLPASRFGALLEIDSERFGELLYPFYETQCGQCIASAKETLTVGAADSAMAKVLSVEEGAPMVMIERMALGYDRSPLEYRISRAAAEGFRYQIDIS</sequence>
<dbReference type="Gene3D" id="1.10.10.10">
    <property type="entry name" value="Winged helix-like DNA-binding domain superfamily/Winged helix DNA-binding domain"/>
    <property type="match status" value="1"/>
</dbReference>
<dbReference type="Pfam" id="PF00392">
    <property type="entry name" value="GntR"/>
    <property type="match status" value="1"/>
</dbReference>
<dbReference type="InterPro" id="IPR011663">
    <property type="entry name" value="UTRA"/>
</dbReference>